<keyword evidence="3" id="KW-1185">Reference proteome</keyword>
<gene>
    <name evidence="2" type="ORF">BASA50_000271</name>
</gene>
<reference evidence="2 3" key="1">
    <citation type="submission" date="2021-02" db="EMBL/GenBank/DDBJ databases">
        <title>Variation within the Batrachochytrium salamandrivorans European outbreak.</title>
        <authorList>
            <person name="Kelly M."/>
            <person name="Pasmans F."/>
            <person name="Shea T.P."/>
            <person name="Munoz J.F."/>
            <person name="Carranza S."/>
            <person name="Cuomo C.A."/>
            <person name="Martel A."/>
        </authorList>
    </citation>
    <scope>NUCLEOTIDE SEQUENCE [LARGE SCALE GENOMIC DNA]</scope>
    <source>
        <strain evidence="2 3">AMFP18/2</strain>
    </source>
</reference>
<protein>
    <submittedName>
        <fullName evidence="2">Uncharacterized protein</fullName>
    </submittedName>
</protein>
<organism evidence="2 3">
    <name type="scientific">Batrachochytrium salamandrivorans</name>
    <dbReference type="NCBI Taxonomy" id="1357716"/>
    <lineage>
        <taxon>Eukaryota</taxon>
        <taxon>Fungi</taxon>
        <taxon>Fungi incertae sedis</taxon>
        <taxon>Chytridiomycota</taxon>
        <taxon>Chytridiomycota incertae sedis</taxon>
        <taxon>Chytridiomycetes</taxon>
        <taxon>Rhizophydiales</taxon>
        <taxon>Rhizophydiales incertae sedis</taxon>
        <taxon>Batrachochytrium</taxon>
    </lineage>
</organism>
<dbReference type="Proteomes" id="UP001648503">
    <property type="component" value="Unassembled WGS sequence"/>
</dbReference>
<feature type="compositionally biased region" description="Polar residues" evidence="1">
    <location>
        <begin position="458"/>
        <end position="491"/>
    </location>
</feature>
<accession>A0ABQ8EXK3</accession>
<name>A0ABQ8EXK3_9FUNG</name>
<evidence type="ECO:0000313" key="2">
    <source>
        <dbReference type="EMBL" id="KAH6586907.1"/>
    </source>
</evidence>
<comment type="caution">
    <text evidence="2">The sequence shown here is derived from an EMBL/GenBank/DDBJ whole genome shotgun (WGS) entry which is preliminary data.</text>
</comment>
<evidence type="ECO:0000313" key="3">
    <source>
        <dbReference type="Proteomes" id="UP001648503"/>
    </source>
</evidence>
<sequence>MIGDTDIHSHEPPSELPFLTEIQQRAKRRRLVSKHYSLHQLDQQQQLEQLEKQHHAQMQKIYHQHPLHLQQQQQQQQLVDHGQSQVAGHSMLFGTFTGSLNQTNAVSSNSNSSSTGMSDGAADIALGSISQDPSLYFNPHQHAVDLGYVNSSVQDMSMEVLSSFNTINNHLNISTNPSINTTNYIKPLLSSLSDYAVFLPFANSADQTSVATSPLAVGLDLNPTLSHDHAFSSGLLPTSRSLDTSHSSSSPTHAVFSTTTTTGPTINASSSLEIDSVVHDAISGATLNSASLDEAQSCSKKPHNSRIYVKWTEDDILALISWWDIPINYANWSSRFKTQSYRSIQLILADKTTSQIKNKADGLFKSYNEAMGVLKEASRSPRKRAALTYTQIKAQCRYFEQMHAVFRKHSDCSLEQLVLDQLQEAHAALVGSQSPPQSQLQSPTQSQSRSQAGEPLSSDPSSTLEDLSSTLKLPANSNPSLHIHTPSSKISPDSLAESSFPALFSSLPTLSFPSTSMPLSSPSPLVSRSEMVTSTVPPAPPLFELGIGSPLSMDPLPHDPPLGEGLFPNSTLHAKLLALQGQELRTKQIMAELEIQKLKTWSEAVNSSTHNVTHNPKDPHPESYPSTRTPSLSLSYLHRYDWLPVVQSLLPKGPDMLGAIQRQEFKARRALMELDLFRINSMLLAMEPPGDIERSEVKGWKDQVQSRYDSVKDELDRLRDLLEKKQD</sequence>
<feature type="compositionally biased region" description="Low complexity" evidence="1">
    <location>
        <begin position="432"/>
        <end position="451"/>
    </location>
</feature>
<proteinExistence type="predicted"/>
<dbReference type="EMBL" id="JAFCIX010000570">
    <property type="protein sequence ID" value="KAH6586907.1"/>
    <property type="molecule type" value="Genomic_DNA"/>
</dbReference>
<feature type="region of interest" description="Disordered" evidence="1">
    <location>
        <begin position="607"/>
        <end position="628"/>
    </location>
</feature>
<evidence type="ECO:0000256" key="1">
    <source>
        <dbReference type="SAM" id="MobiDB-lite"/>
    </source>
</evidence>
<feature type="region of interest" description="Disordered" evidence="1">
    <location>
        <begin position="429"/>
        <end position="494"/>
    </location>
</feature>